<dbReference type="PANTHER" id="PTHR43736:SF1">
    <property type="entry name" value="DIHYDRONEOPTERIN TRIPHOSPHATE DIPHOSPHATASE"/>
    <property type="match status" value="1"/>
</dbReference>
<dbReference type="InterPro" id="IPR041656">
    <property type="entry name" value="TPR_5"/>
</dbReference>
<dbReference type="SUPFAM" id="SSF55811">
    <property type="entry name" value="Nudix"/>
    <property type="match status" value="1"/>
</dbReference>
<dbReference type="GO" id="GO:0016787">
    <property type="term" value="F:hydrolase activity"/>
    <property type="evidence" value="ECO:0007669"/>
    <property type="project" value="UniProtKB-KW"/>
</dbReference>
<dbReference type="PROSITE" id="PS51462">
    <property type="entry name" value="NUDIX"/>
    <property type="match status" value="1"/>
</dbReference>
<dbReference type="EMBL" id="CP119321">
    <property type="protein sequence ID" value="WEK14337.1"/>
    <property type="molecule type" value="Genomic_DNA"/>
</dbReference>
<evidence type="ECO:0000313" key="4">
    <source>
        <dbReference type="EMBL" id="WEK14337.1"/>
    </source>
</evidence>
<sequence>MTDPTSARDLFDSASQRDAAGDERGAIPLYRAALDRGLEEPERTRAIIQLASSLRVVGDPSGAIALLQDLRGEDPLSRAAQAFLSLALFDDGKPAAALRTAVGALLPTLSDYRASLSAYAEQLGAPHRVRAIVVGLVVVDGWLLAEEYAANGRHDGFLRAPGGGIEFGESVHTALRREFAEELDADVREARLLGVTENVFDAHGARGHEIVHVFSVDSERLAAMPRDAHEPVRDSDTTVGWYRLEAVRSGKHVFYPPGALDLLPA</sequence>
<dbReference type="AlphaFoldDB" id="A0AAJ5W243"/>
<comment type="similarity">
    <text evidence="1">Belongs to the Nudix hydrolase family.</text>
</comment>
<name>A0AAJ5W243_9MICO</name>
<dbReference type="Gene3D" id="3.90.79.10">
    <property type="entry name" value="Nucleoside Triphosphate Pyrophosphohydrolase"/>
    <property type="match status" value="1"/>
</dbReference>
<protein>
    <submittedName>
        <fullName evidence="4">Tetratricopeptide repeat protein</fullName>
    </submittedName>
</protein>
<dbReference type="Gene3D" id="1.25.40.10">
    <property type="entry name" value="Tetratricopeptide repeat domain"/>
    <property type="match status" value="1"/>
</dbReference>
<dbReference type="Pfam" id="PF12688">
    <property type="entry name" value="TPR_5"/>
    <property type="match status" value="1"/>
</dbReference>
<evidence type="ECO:0000256" key="2">
    <source>
        <dbReference type="ARBA" id="ARBA00022801"/>
    </source>
</evidence>
<dbReference type="Proteomes" id="UP001213972">
    <property type="component" value="Chromosome"/>
</dbReference>
<dbReference type="Pfam" id="PF00293">
    <property type="entry name" value="NUDIX"/>
    <property type="match status" value="1"/>
</dbReference>
<keyword evidence="2" id="KW-0378">Hydrolase</keyword>
<dbReference type="PANTHER" id="PTHR43736">
    <property type="entry name" value="ADP-RIBOSE PYROPHOSPHATASE"/>
    <property type="match status" value="1"/>
</dbReference>
<proteinExistence type="inferred from homology"/>
<dbReference type="PROSITE" id="PS00893">
    <property type="entry name" value="NUDIX_BOX"/>
    <property type="match status" value="1"/>
</dbReference>
<reference evidence="4" key="1">
    <citation type="submission" date="2023-03" db="EMBL/GenBank/DDBJ databases">
        <title>Andean soil-derived lignocellulolytic bacterial consortium as a source of novel taxa and putative plastic-active enzymes.</title>
        <authorList>
            <person name="Diaz-Garcia L."/>
            <person name="Chuvochina M."/>
            <person name="Feuerriegel G."/>
            <person name="Bunk B."/>
            <person name="Sproer C."/>
            <person name="Streit W.R."/>
            <person name="Rodriguez L.M."/>
            <person name="Overmann J."/>
            <person name="Jimenez D.J."/>
        </authorList>
    </citation>
    <scope>NUCLEOTIDE SEQUENCE</scope>
    <source>
        <strain evidence="4">MAG 4610</strain>
    </source>
</reference>
<dbReference type="InterPro" id="IPR015797">
    <property type="entry name" value="NUDIX_hydrolase-like_dom_sf"/>
</dbReference>
<dbReference type="SUPFAM" id="SSF48452">
    <property type="entry name" value="TPR-like"/>
    <property type="match status" value="1"/>
</dbReference>
<gene>
    <name evidence="4" type="ORF">P0Y48_03755</name>
</gene>
<evidence type="ECO:0000256" key="1">
    <source>
        <dbReference type="ARBA" id="ARBA00005582"/>
    </source>
</evidence>
<evidence type="ECO:0000259" key="3">
    <source>
        <dbReference type="PROSITE" id="PS51462"/>
    </source>
</evidence>
<dbReference type="InterPro" id="IPR000086">
    <property type="entry name" value="NUDIX_hydrolase_dom"/>
</dbReference>
<organism evidence="4 5">
    <name type="scientific">Candidatus Microbacterium phytovorans</name>
    <dbReference type="NCBI Taxonomy" id="3121374"/>
    <lineage>
        <taxon>Bacteria</taxon>
        <taxon>Bacillati</taxon>
        <taxon>Actinomycetota</taxon>
        <taxon>Actinomycetes</taxon>
        <taxon>Micrococcales</taxon>
        <taxon>Microbacteriaceae</taxon>
        <taxon>Microbacterium</taxon>
    </lineage>
</organism>
<dbReference type="InterPro" id="IPR020084">
    <property type="entry name" value="NUDIX_hydrolase_CS"/>
</dbReference>
<feature type="domain" description="Nudix hydrolase" evidence="3">
    <location>
        <begin position="127"/>
        <end position="265"/>
    </location>
</feature>
<dbReference type="InterPro" id="IPR011990">
    <property type="entry name" value="TPR-like_helical_dom_sf"/>
</dbReference>
<evidence type="ECO:0000313" key="5">
    <source>
        <dbReference type="Proteomes" id="UP001213972"/>
    </source>
</evidence>
<accession>A0AAJ5W243</accession>